<dbReference type="STRING" id="121845.A0A1S3D4E2"/>
<dbReference type="RefSeq" id="XP_008473244.1">
    <property type="nucleotide sequence ID" value="XM_008475022.2"/>
</dbReference>
<dbReference type="GeneID" id="103510370"/>
<sequence>MFVLGTAGCLQIPNLFTRHQDYRIYHPHLEFENHIRGTKTSTLPDYVKQLAVVKLLGHLKYAYVSLKVLKLTTHHSEGTIKVRWRIIGLSGLKVFKNFWKYKIWNLQDTAFKDAETWYDGFSIFYVKGDGLVHKHVLLKMQPDEDQEVDTIKPATVIGAKVA</sequence>
<dbReference type="PANTHER" id="PTHR31094">
    <property type="entry name" value="RIKEN CDNA 2310061I04 GENE"/>
    <property type="match status" value="1"/>
</dbReference>
<gene>
    <name evidence="2" type="primary">LOC103510370</name>
</gene>
<dbReference type="Proteomes" id="UP000079169">
    <property type="component" value="Unplaced"/>
</dbReference>
<dbReference type="InterPro" id="IPR018790">
    <property type="entry name" value="DUF2358"/>
</dbReference>
<dbReference type="PANTHER" id="PTHR31094:SF2">
    <property type="entry name" value="RIKEN CDNA 2310061I04 GENE"/>
    <property type="match status" value="1"/>
</dbReference>
<keyword evidence="1" id="KW-1185">Reference proteome</keyword>
<dbReference type="Pfam" id="PF10184">
    <property type="entry name" value="DUF2358"/>
    <property type="match status" value="1"/>
</dbReference>
<protein>
    <submittedName>
        <fullName evidence="2">Uncharacterized protein C6orf136 homolog</fullName>
    </submittedName>
</protein>
<reference evidence="2" key="1">
    <citation type="submission" date="2025-08" db="UniProtKB">
        <authorList>
            <consortium name="RefSeq"/>
        </authorList>
    </citation>
    <scope>IDENTIFICATION</scope>
</reference>
<dbReference type="AlphaFoldDB" id="A0A1S3D4E2"/>
<organism evidence="1 2">
    <name type="scientific">Diaphorina citri</name>
    <name type="common">Asian citrus psyllid</name>
    <dbReference type="NCBI Taxonomy" id="121845"/>
    <lineage>
        <taxon>Eukaryota</taxon>
        <taxon>Metazoa</taxon>
        <taxon>Ecdysozoa</taxon>
        <taxon>Arthropoda</taxon>
        <taxon>Hexapoda</taxon>
        <taxon>Insecta</taxon>
        <taxon>Pterygota</taxon>
        <taxon>Neoptera</taxon>
        <taxon>Paraneoptera</taxon>
        <taxon>Hemiptera</taxon>
        <taxon>Sternorrhyncha</taxon>
        <taxon>Psylloidea</taxon>
        <taxon>Psyllidae</taxon>
        <taxon>Diaphorininae</taxon>
        <taxon>Diaphorina</taxon>
    </lineage>
</organism>
<dbReference type="PaxDb" id="121845-A0A1S3D4E2"/>
<evidence type="ECO:0000313" key="2">
    <source>
        <dbReference type="RefSeq" id="XP_008473244.1"/>
    </source>
</evidence>
<proteinExistence type="predicted"/>
<name>A0A1S3D4E2_DIACI</name>
<dbReference type="KEGG" id="dci:103510370"/>
<evidence type="ECO:0000313" key="1">
    <source>
        <dbReference type="Proteomes" id="UP000079169"/>
    </source>
</evidence>
<accession>A0A1S3D4E2</accession>